<evidence type="ECO:0000259" key="9">
    <source>
        <dbReference type="PROSITE" id="PS50102"/>
    </source>
</evidence>
<dbReference type="GO" id="GO:0030117">
    <property type="term" value="C:membrane coat"/>
    <property type="evidence" value="ECO:0007669"/>
    <property type="project" value="InterPro"/>
</dbReference>
<dbReference type="PANTHER" id="PTHR22780">
    <property type="entry name" value="ADAPTIN, ALPHA/GAMMA/EPSILON"/>
    <property type="match status" value="1"/>
</dbReference>
<sequence>MGRDTLTSASARLQSNVVKAFTGYYRLKDFIHAIRACKTLAEERKLVAKESASIRTSFKEDTSSEQRYHAVAKLLFIYMLGYPAHFGQVESLKMVASTRLTEKRLGYLGSTQLLDEQQPTLTLITNSIKSDLNNSSPSIVALGLANLAATASPDIARDLADEVERLLVKSSSYIKKKAAFCASRLISRVPELAEHFEDKIPALLADRNHGVVLGGISLALQQCHVDQEVISRFRGLLVHPLIRQLQAIISGNFSAEYDVSGICDPFLQVRILRLLRLLGTGHVETSEAMSDILTQIATSTDPGKNVGHSVLYETAVTIMNIESDQALRTMAINILGRLLSTNTTDNNLRYVALALLNKIICAGSEGLSAVQRHRATILECLHDPDISIRRRAVDLALALISKDTIRNIVGELLQVLRDMKGTDELEFKQNLVTKLAIASAQYAPSGKWYVDTMVTVLCNIDDSNSLGLSVSILSEEAIAGRKEEIISTFVRIVNNTSDLHRYATEKLFRTAVLKELDETDENGVPPVITEALIQAVVWTSGEFADILLSARLTTDNQLVTLLSDWSSPSNGFSAAMIGYIITALGKLANRLSPNVTSIIAGVLETIAIDYVNSHDLHYRALEMKAISGDAALRGLVLARIPPDASGDQLGNVASASKLISSRPQSASRTDGSVSNATSAVGTPKLNPVMDVFAELATLSLDGANTPATAGASPVPRGVSAFSKDGVSVYFGITGEDVSGTLLGAEISNSGDDTLYDVLLQAAVPKYMKVHLDPASDATVMAGGSPRSFYTIITMNAELEQLRISRLIQIESSMPGVRLNSAFVGSIPEGVTDEVMERLLQCCGPVNRWKRVLDGANMPKSFGFCEFGSADAMNRALTLLHDLPMVGTKKLVVKVDETTLAYLKRYEEALVKDHLDMTSKEADIRTCQNLCVILKEKSFYSALEATERRLVLLTAEAPEEGEAIEEEERQPKKHYDTRRDEDPPRGRRESVPSDGAKKAFLEREGRWEAREAQMQQRHKRNELAERERKDAARNELEYATKYLSSFDDFEWMITALDKLTGIDRDSKTSGRMPDFYANRELWKSRRFREQEREEELDRRDEERERRQLEQNAMERERRLSEQNAMEREKRQSEQNASEREKRHRPTADQFITDAAPAAKRRKPLISKDYTMKELVAAGYSNSEAGEKLKQLYKEKVSRLIDIIPKSTEGLFALAVDWKYLEMDKLLPLIRKKTGELLQKHQRSVKEGESERISQSIAAQIQQHCEPETIVAWILEDGQLVDRRDSSSKQNDDATTFVAIIWRHLVFATESAAYNLIPPK</sequence>
<feature type="domain" description="GAE" evidence="10">
    <location>
        <begin position="713"/>
        <end position="827"/>
    </location>
</feature>
<feature type="region of interest" description="Disordered" evidence="8">
    <location>
        <begin position="1091"/>
        <end position="1149"/>
    </location>
</feature>
<feature type="region of interest" description="Disordered" evidence="8">
    <location>
        <begin position="1010"/>
        <end position="1029"/>
    </location>
</feature>
<dbReference type="EMBL" id="MTSL01000166">
    <property type="protein sequence ID" value="PJF17691.1"/>
    <property type="molecule type" value="Genomic_DNA"/>
</dbReference>
<dbReference type="InterPro" id="IPR002553">
    <property type="entry name" value="Clathrin/coatomer_adapt-like_N"/>
</dbReference>
<keyword evidence="12" id="KW-1185">Reference proteome</keyword>
<gene>
    <name evidence="11" type="ORF">PSACC_02493</name>
</gene>
<dbReference type="GO" id="GO:0006886">
    <property type="term" value="P:intracellular protein transport"/>
    <property type="evidence" value="ECO:0007669"/>
    <property type="project" value="InterPro"/>
</dbReference>
<feature type="region of interest" description="Disordered" evidence="8">
    <location>
        <begin position="660"/>
        <end position="679"/>
    </location>
</feature>
<dbReference type="PROSITE" id="PS50180">
    <property type="entry name" value="GAE"/>
    <property type="match status" value="1"/>
</dbReference>
<dbReference type="GO" id="GO:0003723">
    <property type="term" value="F:RNA binding"/>
    <property type="evidence" value="ECO:0007669"/>
    <property type="project" value="UniProtKB-UniRule"/>
</dbReference>
<dbReference type="InterPro" id="IPR008152">
    <property type="entry name" value="Clathrin_a/b/g-adaptin_app_Ig"/>
</dbReference>
<dbReference type="InterPro" id="IPR013041">
    <property type="entry name" value="Clathrin_app_Ig-like_sf"/>
</dbReference>
<feature type="compositionally biased region" description="Basic and acidic residues" evidence="8">
    <location>
        <begin position="1020"/>
        <end position="1029"/>
    </location>
</feature>
<reference evidence="11 12" key="1">
    <citation type="submission" date="2016-10" db="EMBL/GenBank/DDBJ databases">
        <title>The genome of Paramicrosporidium saccamoebae is the missing link in understanding Cryptomycota and Microsporidia evolution.</title>
        <authorList>
            <person name="Quandt C.A."/>
            <person name="Beaudet D."/>
            <person name="Corsaro D."/>
            <person name="Michel R."/>
            <person name="Corradi N."/>
            <person name="James T."/>
        </authorList>
    </citation>
    <scope>NUCLEOTIDE SEQUENCE [LARGE SCALE GENOMIC DNA]</scope>
    <source>
        <strain evidence="11 12">KSL3</strain>
    </source>
</reference>
<dbReference type="GO" id="GO:0005829">
    <property type="term" value="C:cytosol"/>
    <property type="evidence" value="ECO:0007669"/>
    <property type="project" value="GOC"/>
</dbReference>
<proteinExistence type="predicted"/>
<keyword evidence="4" id="KW-0653">Protein transport</keyword>
<dbReference type="InterPro" id="IPR000504">
    <property type="entry name" value="RRM_dom"/>
</dbReference>
<feature type="compositionally biased region" description="Basic and acidic residues" evidence="8">
    <location>
        <begin position="968"/>
        <end position="994"/>
    </location>
</feature>
<accession>A0A2H9TIV4</accession>
<dbReference type="OrthoDB" id="28053at2759"/>
<dbReference type="InterPro" id="IPR008153">
    <property type="entry name" value="GAE_dom"/>
</dbReference>
<dbReference type="Pfam" id="PF00076">
    <property type="entry name" value="RRM_1"/>
    <property type="match status" value="1"/>
</dbReference>
<name>A0A2H9TIV4_9FUNG</name>
<dbReference type="SUPFAM" id="SSF48371">
    <property type="entry name" value="ARM repeat"/>
    <property type="match status" value="1"/>
</dbReference>
<feature type="domain" description="RRM" evidence="9">
    <location>
        <begin position="819"/>
        <end position="897"/>
    </location>
</feature>
<dbReference type="STRING" id="1246581.A0A2H9TIV4"/>
<dbReference type="InterPro" id="IPR016024">
    <property type="entry name" value="ARM-type_fold"/>
</dbReference>
<dbReference type="InterPro" id="IPR034268">
    <property type="entry name" value="RBM25_RRM"/>
</dbReference>
<dbReference type="PROSITE" id="PS50102">
    <property type="entry name" value="RRM"/>
    <property type="match status" value="1"/>
</dbReference>
<dbReference type="SMART" id="SM00809">
    <property type="entry name" value="Alpha_adaptinC2"/>
    <property type="match status" value="1"/>
</dbReference>
<evidence type="ECO:0000259" key="10">
    <source>
        <dbReference type="PROSITE" id="PS50180"/>
    </source>
</evidence>
<comment type="caution">
    <text evidence="11">The sequence shown here is derived from an EMBL/GenBank/DDBJ whole genome shotgun (WGS) entry which is preliminary data.</text>
</comment>
<evidence type="ECO:0000256" key="1">
    <source>
        <dbReference type="ARBA" id="ARBA00004308"/>
    </source>
</evidence>
<keyword evidence="7" id="KW-0694">RNA-binding</keyword>
<dbReference type="Gene3D" id="1.25.10.10">
    <property type="entry name" value="Leucine-rich Repeat Variant"/>
    <property type="match status" value="1"/>
</dbReference>
<dbReference type="InterPro" id="IPR050840">
    <property type="entry name" value="Adaptor_Complx_Large_Subunit"/>
</dbReference>
<evidence type="ECO:0000313" key="12">
    <source>
        <dbReference type="Proteomes" id="UP000240830"/>
    </source>
</evidence>
<evidence type="ECO:0000313" key="11">
    <source>
        <dbReference type="EMBL" id="PJF17691.1"/>
    </source>
</evidence>
<dbReference type="Gene3D" id="1.20.1390.10">
    <property type="entry name" value="PWI domain"/>
    <property type="match status" value="1"/>
</dbReference>
<evidence type="ECO:0000256" key="6">
    <source>
        <dbReference type="ARBA" id="ARBA00023136"/>
    </source>
</evidence>
<dbReference type="Gene3D" id="2.60.40.1230">
    <property type="match status" value="1"/>
</dbReference>
<keyword evidence="3" id="KW-0813">Transport</keyword>
<evidence type="ECO:0000256" key="3">
    <source>
        <dbReference type="ARBA" id="ARBA00022448"/>
    </source>
</evidence>
<dbReference type="Proteomes" id="UP000240830">
    <property type="component" value="Unassembled WGS sequence"/>
</dbReference>
<dbReference type="SUPFAM" id="SSF54928">
    <property type="entry name" value="RNA-binding domain, RBD"/>
    <property type="match status" value="1"/>
</dbReference>
<comment type="subcellular location">
    <subcellularLocation>
        <location evidence="1">Endomembrane system</location>
    </subcellularLocation>
    <subcellularLocation>
        <location evidence="2">Golgi apparatus</location>
    </subcellularLocation>
</comment>
<dbReference type="InterPro" id="IPR012677">
    <property type="entry name" value="Nucleotide-bd_a/b_plait_sf"/>
</dbReference>
<dbReference type="GO" id="GO:0016482">
    <property type="term" value="P:cytosolic transport"/>
    <property type="evidence" value="ECO:0007669"/>
    <property type="project" value="UniProtKB-ARBA"/>
</dbReference>
<evidence type="ECO:0000256" key="5">
    <source>
        <dbReference type="ARBA" id="ARBA00023034"/>
    </source>
</evidence>
<dbReference type="Gene3D" id="3.30.70.330">
    <property type="match status" value="1"/>
</dbReference>
<keyword evidence="6" id="KW-0472">Membrane</keyword>
<dbReference type="GO" id="GO:0005794">
    <property type="term" value="C:Golgi apparatus"/>
    <property type="evidence" value="ECO:0007669"/>
    <property type="project" value="UniProtKB-SubCell"/>
</dbReference>
<organism evidence="11 12">
    <name type="scientific">Paramicrosporidium saccamoebae</name>
    <dbReference type="NCBI Taxonomy" id="1246581"/>
    <lineage>
        <taxon>Eukaryota</taxon>
        <taxon>Fungi</taxon>
        <taxon>Fungi incertae sedis</taxon>
        <taxon>Cryptomycota</taxon>
        <taxon>Cryptomycota incertae sedis</taxon>
        <taxon>Paramicrosporidium</taxon>
    </lineage>
</organism>
<evidence type="ECO:0000256" key="2">
    <source>
        <dbReference type="ARBA" id="ARBA00004555"/>
    </source>
</evidence>
<evidence type="ECO:0000256" key="4">
    <source>
        <dbReference type="ARBA" id="ARBA00022927"/>
    </source>
</evidence>
<dbReference type="InterPro" id="IPR011989">
    <property type="entry name" value="ARM-like"/>
</dbReference>
<feature type="compositionally biased region" description="Basic and acidic residues" evidence="8">
    <location>
        <begin position="1091"/>
        <end position="1139"/>
    </location>
</feature>
<evidence type="ECO:0000256" key="8">
    <source>
        <dbReference type="SAM" id="MobiDB-lite"/>
    </source>
</evidence>
<dbReference type="Pfam" id="PF02883">
    <property type="entry name" value="Alpha_adaptinC2"/>
    <property type="match status" value="1"/>
</dbReference>
<keyword evidence="5" id="KW-0333">Golgi apparatus</keyword>
<evidence type="ECO:0000256" key="7">
    <source>
        <dbReference type="PROSITE-ProRule" id="PRU00176"/>
    </source>
</evidence>
<dbReference type="CDD" id="cd12446">
    <property type="entry name" value="RRM_RBM25"/>
    <property type="match status" value="1"/>
</dbReference>
<protein>
    <submittedName>
        <fullName evidence="11">AP-1 complex subunit gamma-1</fullName>
    </submittedName>
</protein>
<feature type="region of interest" description="Disordered" evidence="8">
    <location>
        <begin position="959"/>
        <end position="994"/>
    </location>
</feature>
<dbReference type="GO" id="GO:0016192">
    <property type="term" value="P:vesicle-mediated transport"/>
    <property type="evidence" value="ECO:0007669"/>
    <property type="project" value="InterPro"/>
</dbReference>
<dbReference type="Pfam" id="PF01602">
    <property type="entry name" value="Adaptin_N"/>
    <property type="match status" value="1"/>
</dbReference>
<dbReference type="SUPFAM" id="SSF49348">
    <property type="entry name" value="Clathrin adaptor appendage domain"/>
    <property type="match status" value="1"/>
</dbReference>
<dbReference type="InterPro" id="IPR035979">
    <property type="entry name" value="RBD_domain_sf"/>
</dbReference>
<dbReference type="SMART" id="SM00360">
    <property type="entry name" value="RRM"/>
    <property type="match status" value="1"/>
</dbReference>